<organism evidence="1 2">
    <name type="scientific">Jimgerdemannia flammicorona</name>
    <dbReference type="NCBI Taxonomy" id="994334"/>
    <lineage>
        <taxon>Eukaryota</taxon>
        <taxon>Fungi</taxon>
        <taxon>Fungi incertae sedis</taxon>
        <taxon>Mucoromycota</taxon>
        <taxon>Mucoromycotina</taxon>
        <taxon>Endogonomycetes</taxon>
        <taxon>Endogonales</taxon>
        <taxon>Endogonaceae</taxon>
        <taxon>Jimgerdemannia</taxon>
    </lineage>
</organism>
<dbReference type="AlphaFoldDB" id="A0A433QI54"/>
<reference evidence="1 2" key="1">
    <citation type="journal article" date="2018" name="New Phytol.">
        <title>Phylogenomics of Endogonaceae and evolution of mycorrhizas within Mucoromycota.</title>
        <authorList>
            <person name="Chang Y."/>
            <person name="Desiro A."/>
            <person name="Na H."/>
            <person name="Sandor L."/>
            <person name="Lipzen A."/>
            <person name="Clum A."/>
            <person name="Barry K."/>
            <person name="Grigoriev I.V."/>
            <person name="Martin F.M."/>
            <person name="Stajich J.E."/>
            <person name="Smith M.E."/>
            <person name="Bonito G."/>
            <person name="Spatafora J.W."/>
        </authorList>
    </citation>
    <scope>NUCLEOTIDE SEQUENCE [LARGE SCALE GENOMIC DNA]</scope>
    <source>
        <strain evidence="1 2">AD002</strain>
    </source>
</reference>
<sequence>MSNAFHIFMGSIYFDVRLSVNRLQFVMNFIGSMLGHDTSSITEMSLPHSTAGTTTASLPSKIPKIFHDSPTVEPWPFLVATGRIPICIKDDLPQATEIGYVVYERPWWKVDDHRCNMEICPIASCQEYKNSCLRREHQPENLRLTNPKMVLNRFRGAQGKSCL</sequence>
<gene>
    <name evidence="1" type="ORF">BC938DRAFT_480560</name>
</gene>
<comment type="caution">
    <text evidence="1">The sequence shown here is derived from an EMBL/GenBank/DDBJ whole genome shotgun (WGS) entry which is preliminary data.</text>
</comment>
<evidence type="ECO:0000313" key="1">
    <source>
        <dbReference type="EMBL" id="RUS29518.1"/>
    </source>
</evidence>
<proteinExistence type="predicted"/>
<name>A0A433QI54_9FUNG</name>
<protein>
    <submittedName>
        <fullName evidence="1">Uncharacterized protein</fullName>
    </submittedName>
</protein>
<accession>A0A433QI54</accession>
<keyword evidence="2" id="KW-1185">Reference proteome</keyword>
<evidence type="ECO:0000313" key="2">
    <source>
        <dbReference type="Proteomes" id="UP000274822"/>
    </source>
</evidence>
<dbReference type="Proteomes" id="UP000274822">
    <property type="component" value="Unassembled WGS sequence"/>
</dbReference>
<dbReference type="EMBL" id="RBNJ01005083">
    <property type="protein sequence ID" value="RUS29518.1"/>
    <property type="molecule type" value="Genomic_DNA"/>
</dbReference>